<name>A0A367G222_9FIRM</name>
<proteinExistence type="predicted"/>
<evidence type="ECO:0000313" key="2">
    <source>
        <dbReference type="Proteomes" id="UP000252378"/>
    </source>
</evidence>
<protein>
    <submittedName>
        <fullName evidence="1">Uncharacterized protein</fullName>
    </submittedName>
</protein>
<sequence>MKLEKRITLTAYEVEYIDTREPKPRTIHWEQIVLDGGRLSALARLGQTPAAFITQQYEAAGFRVSSIHRGETIDARIDLPALWAEMQQKIAASRKLLAQTKAAKEGSAAE</sequence>
<comment type="caution">
    <text evidence="1">The sequence shown here is derived from an EMBL/GenBank/DDBJ whole genome shotgun (WGS) entry which is preliminary data.</text>
</comment>
<gene>
    <name evidence="1" type="ORF">C7J97_10280</name>
</gene>
<organism evidence="1 2">
    <name type="scientific">Faecalibacterium prausnitzii</name>
    <dbReference type="NCBI Taxonomy" id="853"/>
    <lineage>
        <taxon>Bacteria</taxon>
        <taxon>Bacillati</taxon>
        <taxon>Bacillota</taxon>
        <taxon>Clostridia</taxon>
        <taxon>Eubacteriales</taxon>
        <taxon>Oscillospiraceae</taxon>
        <taxon>Faecalibacterium</taxon>
    </lineage>
</organism>
<reference evidence="1 2" key="1">
    <citation type="submission" date="2018-03" db="EMBL/GenBank/DDBJ databases">
        <title>Complete genome sequencing of Faecalibacterium prausnitzii strains isolated from the human gut.</title>
        <authorList>
            <person name="Fitzgerald B.C."/>
            <person name="Shkoporov A.N."/>
            <person name="Ross P.R."/>
            <person name="Hill C."/>
        </authorList>
    </citation>
    <scope>NUCLEOTIDE SEQUENCE [LARGE SCALE GENOMIC DNA]</scope>
    <source>
        <strain evidence="1 2">ATCC 27768</strain>
    </source>
</reference>
<dbReference type="AlphaFoldDB" id="A0A367G222"/>
<accession>A0A367G222</accession>
<dbReference type="EMBL" id="PXUP01000014">
    <property type="protein sequence ID" value="RCH44742.1"/>
    <property type="molecule type" value="Genomic_DNA"/>
</dbReference>
<dbReference type="RefSeq" id="WP_113992981.1">
    <property type="nucleotide sequence ID" value="NZ_DAWEQT010000026.1"/>
</dbReference>
<evidence type="ECO:0000313" key="1">
    <source>
        <dbReference type="EMBL" id="RCH44742.1"/>
    </source>
</evidence>
<dbReference type="Proteomes" id="UP000252378">
    <property type="component" value="Unassembled WGS sequence"/>
</dbReference>